<organism evidence="2 3">
    <name type="scientific">Erwinia aeris</name>
    <dbReference type="NCBI Taxonomy" id="3239803"/>
    <lineage>
        <taxon>Bacteria</taxon>
        <taxon>Pseudomonadati</taxon>
        <taxon>Pseudomonadota</taxon>
        <taxon>Gammaproteobacteria</taxon>
        <taxon>Enterobacterales</taxon>
        <taxon>Erwiniaceae</taxon>
        <taxon>Erwinia</taxon>
    </lineage>
</organism>
<accession>A0ABV4E325</accession>
<gene>
    <name evidence="2" type="ORF">AB6T85_02300</name>
</gene>
<evidence type="ECO:0000256" key="1">
    <source>
        <dbReference type="SAM" id="MobiDB-lite"/>
    </source>
</evidence>
<protein>
    <submittedName>
        <fullName evidence="2">Uncharacterized protein</fullName>
    </submittedName>
</protein>
<dbReference type="RefSeq" id="WP_369894704.1">
    <property type="nucleotide sequence ID" value="NZ_JBGFFX010000001.1"/>
</dbReference>
<keyword evidence="3" id="KW-1185">Reference proteome</keyword>
<evidence type="ECO:0000313" key="2">
    <source>
        <dbReference type="EMBL" id="MEY8769274.1"/>
    </source>
</evidence>
<dbReference type="EMBL" id="JBGFFX010000001">
    <property type="protein sequence ID" value="MEY8769274.1"/>
    <property type="molecule type" value="Genomic_DNA"/>
</dbReference>
<sequence length="160" mass="19131">MRIHHDNKAQRLYRRVNTTTRHRSNHPSAEYRHERNKKKLPAEMLPQRESMHGRHQRGLDYSPLFYFLLSKLGQCWDEVYSEAKSRLDKPEPIFWMVAQHEHQQREYVCCGEFSFFPGLFIDEQGMLQQVNPQISAEDIPVTCRCCTHTFLGEVVPWREE</sequence>
<reference evidence="2 3" key="1">
    <citation type="submission" date="2024-07" db="EMBL/GenBank/DDBJ databases">
        <authorList>
            <person name="Hebao G."/>
        </authorList>
    </citation>
    <scope>NUCLEOTIDE SEQUENCE [LARGE SCALE GENOMIC DNA]</scope>
    <source>
        <strain evidence="2 3">ACCC 02193</strain>
    </source>
</reference>
<evidence type="ECO:0000313" key="3">
    <source>
        <dbReference type="Proteomes" id="UP001565243"/>
    </source>
</evidence>
<proteinExistence type="predicted"/>
<comment type="caution">
    <text evidence="2">The sequence shown here is derived from an EMBL/GenBank/DDBJ whole genome shotgun (WGS) entry which is preliminary data.</text>
</comment>
<dbReference type="Proteomes" id="UP001565243">
    <property type="component" value="Unassembled WGS sequence"/>
</dbReference>
<name>A0ABV4E325_9GAMM</name>
<feature type="region of interest" description="Disordered" evidence="1">
    <location>
        <begin position="15"/>
        <end position="41"/>
    </location>
</feature>